<sequence>MATELFVGFGAASMAERRSLHARSASFCHDGR</sequence>
<dbReference type="Proteomes" id="UP000014803">
    <property type="component" value="Chromosome"/>
</dbReference>
<dbReference type="HOGENOM" id="CLU_3391390_0_0_7"/>
<evidence type="ECO:0000313" key="1">
    <source>
        <dbReference type="EMBL" id="AGP33349.1"/>
    </source>
</evidence>
<dbReference type="KEGG" id="scu:SCE1572_01780"/>
<name>S4XLC9_SORCE</name>
<proteinExistence type="predicted"/>
<reference evidence="1" key="1">
    <citation type="journal article" date="2013" name="Sci. Rep.">
        <title>Extraordinary expansion of a Sorangium cellulosum genome from an alkaline milieu.</title>
        <authorList>
            <person name="Han K."/>
            <person name="Li Z.F."/>
            <person name="Peng R."/>
            <person name="Zhu L.P."/>
            <person name="Zhou T."/>
            <person name="Wang L.G."/>
            <person name="Li S.G."/>
            <person name="Zhang X.B."/>
            <person name="Hu W."/>
            <person name="Wu Z.H."/>
            <person name="Qin N."/>
            <person name="Li Y.Z."/>
        </authorList>
    </citation>
    <scope>NUCLEOTIDE SEQUENCE [LARGE SCALE GENOMIC DNA]</scope>
    <source>
        <strain evidence="1">So0157-2</strain>
    </source>
</reference>
<accession>S4XLC9</accession>
<dbReference type="EMBL" id="CP003969">
    <property type="protein sequence ID" value="AGP33349.1"/>
    <property type="molecule type" value="Genomic_DNA"/>
</dbReference>
<gene>
    <name evidence="1" type="ORF">SCE1572_01780</name>
</gene>
<protein>
    <submittedName>
        <fullName evidence="1">Uncharacterized protein</fullName>
    </submittedName>
</protein>
<dbReference type="AlphaFoldDB" id="S4XLC9"/>
<organism evidence="1">
    <name type="scientific">Sorangium cellulosum So0157-2</name>
    <dbReference type="NCBI Taxonomy" id="1254432"/>
    <lineage>
        <taxon>Bacteria</taxon>
        <taxon>Pseudomonadati</taxon>
        <taxon>Myxococcota</taxon>
        <taxon>Polyangia</taxon>
        <taxon>Polyangiales</taxon>
        <taxon>Polyangiaceae</taxon>
        <taxon>Sorangium</taxon>
    </lineage>
</organism>